<evidence type="ECO:0000313" key="9">
    <source>
        <dbReference type="EMBL" id="GJQ14977.1"/>
    </source>
</evidence>
<dbReference type="GO" id="GO:0003713">
    <property type="term" value="F:transcription coactivator activity"/>
    <property type="evidence" value="ECO:0007669"/>
    <property type="project" value="InterPro"/>
</dbReference>
<evidence type="ECO:0000256" key="2">
    <source>
        <dbReference type="ARBA" id="ARBA00009001"/>
    </source>
</evidence>
<keyword evidence="5" id="KW-0804">Transcription</keyword>
<evidence type="ECO:0000256" key="3">
    <source>
        <dbReference type="ARBA" id="ARBA00023015"/>
    </source>
</evidence>
<name>A0A9C7UTT9_9RHOD</name>
<gene>
    <name evidence="9" type="ORF">GpartN1_g6768.t1</name>
</gene>
<keyword evidence="6" id="KW-0539">Nucleus</keyword>
<feature type="compositionally biased region" description="Basic and acidic residues" evidence="7">
    <location>
        <begin position="1"/>
        <end position="12"/>
    </location>
</feature>
<dbReference type="GO" id="GO:0005634">
    <property type="term" value="C:nucleus"/>
    <property type="evidence" value="ECO:0007669"/>
    <property type="project" value="UniProtKB-SubCell"/>
</dbReference>
<feature type="region of interest" description="Disordered" evidence="7">
    <location>
        <begin position="1"/>
        <end position="45"/>
    </location>
</feature>
<dbReference type="InterPro" id="IPR045125">
    <property type="entry name" value="Sub1/Tcp4-like"/>
</dbReference>
<evidence type="ECO:0000256" key="7">
    <source>
        <dbReference type="SAM" id="MobiDB-lite"/>
    </source>
</evidence>
<evidence type="ECO:0000256" key="5">
    <source>
        <dbReference type="ARBA" id="ARBA00023163"/>
    </source>
</evidence>
<dbReference type="InterPro" id="IPR003173">
    <property type="entry name" value="PC4_C"/>
</dbReference>
<dbReference type="Gene3D" id="2.30.31.10">
    <property type="entry name" value="Transcriptional Coactivator Pc4, Chain A"/>
    <property type="match status" value="1"/>
</dbReference>
<evidence type="ECO:0000256" key="1">
    <source>
        <dbReference type="ARBA" id="ARBA00004123"/>
    </source>
</evidence>
<reference evidence="9" key="2">
    <citation type="submission" date="2022-01" db="EMBL/GenBank/DDBJ databases">
        <authorList>
            <person name="Hirooka S."/>
            <person name="Miyagishima S.Y."/>
        </authorList>
    </citation>
    <scope>NUCLEOTIDE SEQUENCE</scope>
    <source>
        <strain evidence="9">NBRC 102759</strain>
    </source>
</reference>
<dbReference type="Pfam" id="PF02229">
    <property type="entry name" value="PC4"/>
    <property type="match status" value="1"/>
</dbReference>
<comment type="similarity">
    <text evidence="2">Belongs to the transcriptional coactivator PC4 family.</text>
</comment>
<dbReference type="GO" id="GO:0003677">
    <property type="term" value="F:DNA binding"/>
    <property type="evidence" value="ECO:0007669"/>
    <property type="project" value="UniProtKB-KW"/>
</dbReference>
<dbReference type="Proteomes" id="UP001061958">
    <property type="component" value="Unassembled WGS sequence"/>
</dbReference>
<evidence type="ECO:0000256" key="6">
    <source>
        <dbReference type="ARBA" id="ARBA00023242"/>
    </source>
</evidence>
<comment type="subcellular location">
    <subcellularLocation>
        <location evidence="1">Nucleus</location>
    </subcellularLocation>
</comment>
<dbReference type="GO" id="GO:0060261">
    <property type="term" value="P:positive regulation of transcription initiation by RNA polymerase II"/>
    <property type="evidence" value="ECO:0007669"/>
    <property type="project" value="InterPro"/>
</dbReference>
<dbReference type="InterPro" id="IPR009044">
    <property type="entry name" value="ssDNA-bd_transcriptional_reg"/>
</dbReference>
<feature type="domain" description="Transcriptional coactivator p15 (PC4) C-terminal" evidence="8">
    <location>
        <begin position="49"/>
        <end position="100"/>
    </location>
</feature>
<dbReference type="PANTHER" id="PTHR13215">
    <property type="entry name" value="RNA POLYMERASE II TRANSCRIPTIONAL COACTIVATOR"/>
    <property type="match status" value="1"/>
</dbReference>
<dbReference type="OrthoDB" id="2505440at2759"/>
<dbReference type="EMBL" id="BQMJ01000062">
    <property type="protein sequence ID" value="GJQ14977.1"/>
    <property type="molecule type" value="Genomic_DNA"/>
</dbReference>
<comment type="caution">
    <text evidence="9">The sequence shown here is derived from an EMBL/GenBank/DDBJ whole genome shotgun (WGS) entry which is preliminary data.</text>
</comment>
<keyword evidence="4" id="KW-0238">DNA-binding</keyword>
<sequence length="113" mass="12781">MEERRQASKDSSPESSSSSDSSNEKYEEPPTKVYKKGSGTRDSDGYPYFELSKTRRVTVRKFSGKVLVDIREFYNNGETLAPGRKGISLSIEQYERLKSHLADIDEAIQRGVP</sequence>
<keyword evidence="10" id="KW-1185">Reference proteome</keyword>
<evidence type="ECO:0000313" key="10">
    <source>
        <dbReference type="Proteomes" id="UP001061958"/>
    </source>
</evidence>
<dbReference type="SUPFAM" id="SSF54447">
    <property type="entry name" value="ssDNA-binding transcriptional regulator domain"/>
    <property type="match status" value="1"/>
</dbReference>
<protein>
    <recommendedName>
        <fullName evidence="8">Transcriptional coactivator p15 (PC4) C-terminal domain-containing protein</fullName>
    </recommendedName>
</protein>
<organism evidence="9 10">
    <name type="scientific">Galdieria partita</name>
    <dbReference type="NCBI Taxonomy" id="83374"/>
    <lineage>
        <taxon>Eukaryota</taxon>
        <taxon>Rhodophyta</taxon>
        <taxon>Bangiophyceae</taxon>
        <taxon>Galdieriales</taxon>
        <taxon>Galdieriaceae</taxon>
        <taxon>Galdieria</taxon>
    </lineage>
</organism>
<dbReference type="AlphaFoldDB" id="A0A9C7UTT9"/>
<reference evidence="9" key="1">
    <citation type="journal article" date="2022" name="Proc. Natl. Acad. Sci. U.S.A.">
        <title>Life cycle and functional genomics of the unicellular red alga Galdieria for elucidating algal and plant evolution and industrial use.</title>
        <authorList>
            <person name="Hirooka S."/>
            <person name="Itabashi T."/>
            <person name="Ichinose T.M."/>
            <person name="Onuma R."/>
            <person name="Fujiwara T."/>
            <person name="Yamashita S."/>
            <person name="Jong L.W."/>
            <person name="Tomita R."/>
            <person name="Iwane A.H."/>
            <person name="Miyagishima S.Y."/>
        </authorList>
    </citation>
    <scope>NUCLEOTIDE SEQUENCE</scope>
    <source>
        <strain evidence="9">NBRC 102759</strain>
    </source>
</reference>
<keyword evidence="3" id="KW-0805">Transcription regulation</keyword>
<evidence type="ECO:0000259" key="8">
    <source>
        <dbReference type="Pfam" id="PF02229"/>
    </source>
</evidence>
<evidence type="ECO:0000256" key="4">
    <source>
        <dbReference type="ARBA" id="ARBA00023125"/>
    </source>
</evidence>
<proteinExistence type="inferred from homology"/>
<accession>A0A9C7UTT9</accession>